<accession>A0AC35G1P3</accession>
<dbReference type="WBParaSite" id="PS1159_v2.g23125.t1">
    <property type="protein sequence ID" value="PS1159_v2.g23125.t1"/>
    <property type="gene ID" value="PS1159_v2.g23125"/>
</dbReference>
<protein>
    <submittedName>
        <fullName evidence="2">G-protein coupled receptors family 1 profile domain-containing protein</fullName>
    </submittedName>
</protein>
<dbReference type="Proteomes" id="UP000887580">
    <property type="component" value="Unplaced"/>
</dbReference>
<name>A0AC35G1P3_9BILA</name>
<evidence type="ECO:0000313" key="2">
    <source>
        <dbReference type="WBParaSite" id="PS1159_v2.g23125.t1"/>
    </source>
</evidence>
<evidence type="ECO:0000313" key="1">
    <source>
        <dbReference type="Proteomes" id="UP000887580"/>
    </source>
</evidence>
<organism evidence="1 2">
    <name type="scientific">Panagrolaimus sp. PS1159</name>
    <dbReference type="NCBI Taxonomy" id="55785"/>
    <lineage>
        <taxon>Eukaryota</taxon>
        <taxon>Metazoa</taxon>
        <taxon>Ecdysozoa</taxon>
        <taxon>Nematoda</taxon>
        <taxon>Chromadorea</taxon>
        <taxon>Rhabditida</taxon>
        <taxon>Tylenchina</taxon>
        <taxon>Panagrolaimomorpha</taxon>
        <taxon>Panagrolaimoidea</taxon>
        <taxon>Panagrolaimidae</taxon>
        <taxon>Panagrolaimus</taxon>
    </lineage>
</organism>
<sequence length="626" mass="72017">MVALKPSNQINKNTDELGIHDIFVFAGLELLGTLAVTGNICLITVLLRNKYLNRASFILMLSLACADVLHGICTTCYFYPPIVLRETVHEVVVRIFNIIDWTAWSITLTAICLDRLIAIMLYGRYNQIITVKRMRIYSISCWTICLAINIFYFAMNFCCLIRPLSNSHYYTFGYDEEKKNNQSFLADANIYMYTYTPLEIITLATLTISNPITLVQLYRRHKRKIALRQHASYQSVRDSSVKTRSQWQRASTMLLEMSIRMGSKQVTNDVREMASRRANRQQQRILLQISVVAVIFYCYMTTYYTVYYIFKTENKWVMLFNSFFYSTTHMINPVIYFSLNKEMRSQLVQALTDLLAFICCAPPKARNEFGSLLKPSMERKTSCKMENSYTETSPLFSYTNNNKNSNNGVAATINQLQKESFATSLTQIVDAVSEQQKEGETIETKISEEIEEIKNVAVLDPQDIATAQEQRRTLLDALIKALTNFTSQFSEEEDAEVVTAVIKSHLRRFHSSRSYECLRSECHENTIRTSATLQNFVTNGISIEPESTELVPFLSPASIIKSPESYHTSSEQESSNSERMNAIKNSYTWQQWSSLKRNELIRGEETRESITMLLSENSDDEDVIYL</sequence>
<proteinExistence type="predicted"/>
<reference evidence="2" key="1">
    <citation type="submission" date="2022-11" db="UniProtKB">
        <authorList>
            <consortium name="WormBaseParasite"/>
        </authorList>
    </citation>
    <scope>IDENTIFICATION</scope>
</reference>